<protein>
    <submittedName>
        <fullName evidence="1">Uncharacterized protein</fullName>
    </submittedName>
</protein>
<gene>
    <name evidence="1" type="ORF">MFLAVUS_005163</name>
</gene>
<dbReference type="Proteomes" id="UP001473302">
    <property type="component" value="Unassembled WGS sequence"/>
</dbReference>
<reference evidence="1 2" key="1">
    <citation type="submission" date="2024-04" db="EMBL/GenBank/DDBJ databases">
        <title>genome sequences of Mucor flavus KT1a and Helicostylum pulchrum KT1b strains isolated from the surface of a dry-aged beef.</title>
        <authorList>
            <person name="Toyotome T."/>
            <person name="Hosono M."/>
            <person name="Torimaru M."/>
            <person name="Fukuda K."/>
            <person name="Mikami N."/>
        </authorList>
    </citation>
    <scope>NUCLEOTIDE SEQUENCE [LARGE SCALE GENOMIC DNA]</scope>
    <source>
        <strain evidence="1 2">KT1a</strain>
    </source>
</reference>
<sequence>MQDSTQFSCCCNKPDCLQFQEFHDSYSKTENDALLAAEIGQILLQEENQDLRYELFKENYKELKQLRLENQQSNEMIKVLGIELKSKMKDYEELMIKNKLVKQLLTVKSEIEEELKTQVSDLKQELSQLRKSETSMTGKLKRLNSSHVVVPQFKMTVTHEKNPFEVLQSVTQQTIDKINATDTRVLNRRLKRVFDMSELSDLSNSLLNNLLVDLSDFKHQFDWVHDYHDQAYFFPLAATIQSLLKEIGTIKMTLNDLQADYVKRIERLTIIQPMISAYNQQRHLSRLESEKKNFMQGLLSLFTLHSKHAC</sequence>
<evidence type="ECO:0000313" key="1">
    <source>
        <dbReference type="EMBL" id="GAA5811722.1"/>
    </source>
</evidence>
<organism evidence="1 2">
    <name type="scientific">Mucor flavus</name>
    <dbReference type="NCBI Taxonomy" id="439312"/>
    <lineage>
        <taxon>Eukaryota</taxon>
        <taxon>Fungi</taxon>
        <taxon>Fungi incertae sedis</taxon>
        <taxon>Mucoromycota</taxon>
        <taxon>Mucoromycotina</taxon>
        <taxon>Mucoromycetes</taxon>
        <taxon>Mucorales</taxon>
        <taxon>Mucorineae</taxon>
        <taxon>Mucoraceae</taxon>
        <taxon>Mucor</taxon>
    </lineage>
</organism>
<dbReference type="EMBL" id="BAABUK010000011">
    <property type="protein sequence ID" value="GAA5811722.1"/>
    <property type="molecule type" value="Genomic_DNA"/>
</dbReference>
<keyword evidence="2" id="KW-1185">Reference proteome</keyword>
<comment type="caution">
    <text evidence="1">The sequence shown here is derived from an EMBL/GenBank/DDBJ whole genome shotgun (WGS) entry which is preliminary data.</text>
</comment>
<evidence type="ECO:0000313" key="2">
    <source>
        <dbReference type="Proteomes" id="UP001473302"/>
    </source>
</evidence>
<name>A0ABP9YXY1_9FUNG</name>
<accession>A0ABP9YXY1</accession>
<proteinExistence type="predicted"/>